<protein>
    <submittedName>
        <fullName evidence="1">Uncharacterized protein</fullName>
    </submittedName>
</protein>
<keyword evidence="2" id="KW-1185">Reference proteome</keyword>
<gene>
    <name evidence="1" type="ORF">Kirov_235</name>
</gene>
<dbReference type="Proteomes" id="UP000594029">
    <property type="component" value="Segment"/>
</dbReference>
<evidence type="ECO:0000313" key="2">
    <source>
        <dbReference type="Proteomes" id="UP000594029"/>
    </source>
</evidence>
<evidence type="ECO:0000313" key="1">
    <source>
        <dbReference type="EMBL" id="QOV08434.1"/>
    </source>
</evidence>
<name>A0A7U3NK07_9CAUD</name>
<reference evidence="1 2" key="1">
    <citation type="submission" date="2020-10" db="EMBL/GenBank/DDBJ databases">
        <authorList>
            <person name="Kazantseva O.A."/>
            <person name="Piligrimova E.G."/>
            <person name="Shadrin A.M."/>
        </authorList>
    </citation>
    <scope>NUCLEOTIDE SEQUENCE [LARGE SCALE GENOMIC DNA]</scope>
</reference>
<sequence length="64" mass="7680">MRYVYVLFTKDDYGRVTIEGAFTSHSKMWEKRDELYRDDNLVCFEKLPLNEETSILLNVWSKQG</sequence>
<dbReference type="EMBL" id="MW084976">
    <property type="protein sequence ID" value="QOV08434.1"/>
    <property type="molecule type" value="Genomic_DNA"/>
</dbReference>
<accession>A0A7U3NK07</accession>
<organism evidence="1 2">
    <name type="scientific">Bacillus phage Kirov</name>
    <dbReference type="NCBI Taxonomy" id="2783539"/>
    <lineage>
        <taxon>Viruses</taxon>
        <taxon>Duplodnaviria</taxon>
        <taxon>Heunggongvirae</taxon>
        <taxon>Uroviricota</taxon>
        <taxon>Caudoviricetes</taxon>
        <taxon>Andregratiavirinae</taxon>
        <taxon>Kirovvirus</taxon>
        <taxon>Kirovvirus kirov</taxon>
    </lineage>
</organism>
<proteinExistence type="predicted"/>